<dbReference type="SUPFAM" id="SSF55120">
    <property type="entry name" value="Pseudouridine synthase"/>
    <property type="match status" value="1"/>
</dbReference>
<dbReference type="InterPro" id="IPR036986">
    <property type="entry name" value="S4_RNA-bd_sf"/>
</dbReference>
<feature type="domain" description="RNA-binding S4" evidence="6">
    <location>
        <begin position="1"/>
        <end position="59"/>
    </location>
</feature>
<evidence type="ECO:0000256" key="5">
    <source>
        <dbReference type="RuleBase" id="RU003887"/>
    </source>
</evidence>
<dbReference type="PANTHER" id="PTHR47683:SF4">
    <property type="entry name" value="PSEUDOURIDINE SYNTHASE"/>
    <property type="match status" value="1"/>
</dbReference>
<evidence type="ECO:0000313" key="9">
    <source>
        <dbReference type="Proteomes" id="UP000594771"/>
    </source>
</evidence>
<name>A0A0X8FF40_9LACT</name>
<dbReference type="OrthoDB" id="9807213at2"/>
<gene>
    <name evidence="8" type="ORF">I6G68_08075</name>
    <name evidence="7" type="ORF">ODY43_06915</name>
</gene>
<dbReference type="AlphaFoldDB" id="A0A0X8FF40"/>
<evidence type="ECO:0000313" key="10">
    <source>
        <dbReference type="Proteomes" id="UP001069145"/>
    </source>
</evidence>
<comment type="similarity">
    <text evidence="1 5">Belongs to the pseudouridine synthase RsuA family.</text>
</comment>
<dbReference type="GO" id="GO:0003723">
    <property type="term" value="F:RNA binding"/>
    <property type="evidence" value="ECO:0007669"/>
    <property type="project" value="UniProtKB-KW"/>
</dbReference>
<proteinExistence type="inferred from homology"/>
<protein>
    <recommendedName>
        <fullName evidence="5">Pseudouridine synthase</fullName>
        <ecNumber evidence="5">5.4.99.-</ecNumber>
    </recommendedName>
</protein>
<evidence type="ECO:0000256" key="2">
    <source>
        <dbReference type="ARBA" id="ARBA00022884"/>
    </source>
</evidence>
<dbReference type="SMART" id="SM00363">
    <property type="entry name" value="S4"/>
    <property type="match status" value="1"/>
</dbReference>
<dbReference type="GO" id="GO:0120159">
    <property type="term" value="F:rRNA pseudouridine synthase activity"/>
    <property type="evidence" value="ECO:0007669"/>
    <property type="project" value="UniProtKB-ARBA"/>
</dbReference>
<dbReference type="GO" id="GO:0000455">
    <property type="term" value="P:enzyme-directed rRNA pseudouridine synthesis"/>
    <property type="evidence" value="ECO:0007669"/>
    <property type="project" value="UniProtKB-ARBA"/>
</dbReference>
<dbReference type="InterPro" id="IPR018496">
    <property type="entry name" value="PsdUridine_synth_RsuA/RluB_CS"/>
</dbReference>
<dbReference type="InterPro" id="IPR020103">
    <property type="entry name" value="PsdUridine_synth_cat_dom_sf"/>
</dbReference>
<dbReference type="FunFam" id="3.30.70.1560:FF:000001">
    <property type="entry name" value="Pseudouridine synthase"/>
    <property type="match status" value="1"/>
</dbReference>
<dbReference type="Gene3D" id="3.10.290.10">
    <property type="entry name" value="RNA-binding S4 domain"/>
    <property type="match status" value="1"/>
</dbReference>
<dbReference type="CDD" id="cd00165">
    <property type="entry name" value="S4"/>
    <property type="match status" value="1"/>
</dbReference>
<dbReference type="PROSITE" id="PS50889">
    <property type="entry name" value="S4"/>
    <property type="match status" value="1"/>
</dbReference>
<dbReference type="InterPro" id="IPR002942">
    <property type="entry name" value="S4_RNA-bd"/>
</dbReference>
<evidence type="ECO:0000313" key="8">
    <source>
        <dbReference type="EMBL" id="QPS01314.1"/>
    </source>
</evidence>
<dbReference type="SUPFAM" id="SSF55174">
    <property type="entry name" value="Alpha-L RNA-binding motif"/>
    <property type="match status" value="1"/>
</dbReference>
<dbReference type="NCBIfam" id="TIGR00093">
    <property type="entry name" value="pseudouridine synthase"/>
    <property type="match status" value="1"/>
</dbReference>
<dbReference type="InterPro" id="IPR000748">
    <property type="entry name" value="PsdUridine_synth_RsuA/RluB/E/F"/>
</dbReference>
<keyword evidence="3 5" id="KW-0413">Isomerase</keyword>
<dbReference type="PANTHER" id="PTHR47683">
    <property type="entry name" value="PSEUDOURIDINE SYNTHASE FAMILY PROTEIN-RELATED"/>
    <property type="match status" value="1"/>
</dbReference>
<dbReference type="InterPro" id="IPR020094">
    <property type="entry name" value="TruA/RsuA/RluB/E/F_N"/>
</dbReference>
<dbReference type="EMBL" id="JAOTML010000007">
    <property type="protein sequence ID" value="MCY3053717.1"/>
    <property type="molecule type" value="Genomic_DNA"/>
</dbReference>
<dbReference type="PROSITE" id="PS01149">
    <property type="entry name" value="PSI_RSU"/>
    <property type="match status" value="1"/>
</dbReference>
<evidence type="ECO:0000256" key="1">
    <source>
        <dbReference type="ARBA" id="ARBA00008348"/>
    </source>
</evidence>
<dbReference type="KEGG" id="aun:AWM73_01975"/>
<dbReference type="Gene3D" id="3.30.70.1560">
    <property type="entry name" value="Alpha-L RNA-binding motif"/>
    <property type="match status" value="1"/>
</dbReference>
<evidence type="ECO:0000256" key="4">
    <source>
        <dbReference type="PROSITE-ProRule" id="PRU00182"/>
    </source>
</evidence>
<dbReference type="GeneID" id="35768169"/>
<dbReference type="CDD" id="cd02553">
    <property type="entry name" value="PseudoU_synth_RsuA"/>
    <property type="match status" value="1"/>
</dbReference>
<dbReference type="InterPro" id="IPR042092">
    <property type="entry name" value="PsdUridine_s_RsuA/RluB/E/F_cat"/>
</dbReference>
<dbReference type="RefSeq" id="WP_060777850.1">
    <property type="nucleotide sequence ID" value="NZ_CAJHLF010000001.1"/>
</dbReference>
<dbReference type="InterPro" id="IPR050343">
    <property type="entry name" value="RsuA_PseudoU_synthase"/>
</dbReference>
<dbReference type="Proteomes" id="UP001069145">
    <property type="component" value="Unassembled WGS sequence"/>
</dbReference>
<dbReference type="GO" id="GO:0005829">
    <property type="term" value="C:cytosol"/>
    <property type="evidence" value="ECO:0007669"/>
    <property type="project" value="UniProtKB-ARBA"/>
</dbReference>
<keyword evidence="10" id="KW-1185">Reference proteome</keyword>
<reference evidence="8 9" key="1">
    <citation type="submission" date="2020-12" db="EMBL/GenBank/DDBJ databases">
        <title>FDA dAtabase for Regulatory Grade micrObial Sequences (FDA-ARGOS): Supporting development and validation of Infectious Disease Dx tests.</title>
        <authorList>
            <person name="Sproer C."/>
            <person name="Gronow S."/>
            <person name="Severitt S."/>
            <person name="Schroder I."/>
            <person name="Tallon L."/>
            <person name="Sadzewicz L."/>
            <person name="Zhao X."/>
            <person name="Boylan J."/>
            <person name="Ott S."/>
            <person name="Bowen H."/>
            <person name="Vavikolanu K."/>
            <person name="Mehta A."/>
            <person name="Aluvathingal J."/>
            <person name="Nadendla S."/>
            <person name="Lowell S."/>
            <person name="Myers T."/>
            <person name="Yan Y."/>
            <person name="Sichtig H."/>
        </authorList>
    </citation>
    <scope>NUCLEOTIDE SEQUENCE [LARGE SCALE GENOMIC DNA]</scope>
    <source>
        <strain evidence="8 9">FDAARGOS_911</strain>
    </source>
</reference>
<reference evidence="7" key="2">
    <citation type="submission" date="2022-09" db="EMBL/GenBank/DDBJ databases">
        <title>Aerococcus urinae taxonomy study.</title>
        <authorList>
            <person name="Christensen J."/>
            <person name="Senneby E."/>
        </authorList>
    </citation>
    <scope>NUCLEOTIDE SEQUENCE</scope>
    <source>
        <strain evidence="7">NLD-066-U95</strain>
    </source>
</reference>
<dbReference type="Gene3D" id="3.30.70.580">
    <property type="entry name" value="Pseudouridine synthase I, catalytic domain, N-terminal subdomain"/>
    <property type="match status" value="1"/>
</dbReference>
<keyword evidence="2 4" id="KW-0694">RNA-binding</keyword>
<dbReference type="EC" id="5.4.99.-" evidence="5"/>
<dbReference type="EMBL" id="CP065662">
    <property type="protein sequence ID" value="QPS01314.1"/>
    <property type="molecule type" value="Genomic_DNA"/>
</dbReference>
<evidence type="ECO:0000313" key="7">
    <source>
        <dbReference type="EMBL" id="MCY3053717.1"/>
    </source>
</evidence>
<dbReference type="InterPro" id="IPR006145">
    <property type="entry name" value="PsdUridine_synth_RsuA/RluA"/>
</dbReference>
<evidence type="ECO:0000256" key="3">
    <source>
        <dbReference type="ARBA" id="ARBA00023235"/>
    </source>
</evidence>
<organism evidence="8 9">
    <name type="scientific">Aerococcus urinae</name>
    <dbReference type="NCBI Taxonomy" id="1376"/>
    <lineage>
        <taxon>Bacteria</taxon>
        <taxon>Bacillati</taxon>
        <taxon>Bacillota</taxon>
        <taxon>Bacilli</taxon>
        <taxon>Lactobacillales</taxon>
        <taxon>Aerococcaceae</taxon>
        <taxon>Aerococcus</taxon>
    </lineage>
</organism>
<dbReference type="Pfam" id="PF00849">
    <property type="entry name" value="PseudoU_synth_2"/>
    <property type="match status" value="1"/>
</dbReference>
<accession>A0A0X8FF40</accession>
<evidence type="ECO:0000259" key="6">
    <source>
        <dbReference type="SMART" id="SM00363"/>
    </source>
</evidence>
<dbReference type="Pfam" id="PF01479">
    <property type="entry name" value="S4"/>
    <property type="match status" value="1"/>
</dbReference>
<sequence length="243" mass="27605">MRLDKFIANFTLYSRKEVKKLIRAKRITVNDSIASRPEMQVDEEADTISLDGQWIGYEPYIYYLLNKPQNCLSTTRPGPTAIVTDFLPANEVEIYQPFPVGRLDKDTEGLLLLTNDGDFAHDLLSPKKLVSKEYYAEIEGIVTEEDVKAFAKGLTIDQGDHCAPSQLDILATDPAKNRSEITVTLTEGKYHQVKRMFQAVGKEVIYLQRFRIGSLYLPEELELGQTFKLLPEEAQLALKNETK</sequence>
<dbReference type="Proteomes" id="UP000594771">
    <property type="component" value="Chromosome"/>
</dbReference>